<keyword evidence="1" id="KW-0732">Signal</keyword>
<protein>
    <recommendedName>
        <fullName evidence="4">Por secretion system C-terminal sorting domain-containing protein</fullName>
    </recommendedName>
</protein>
<organism evidence="2 3">
    <name type="scientific">Dyadobacter helix</name>
    <dbReference type="NCBI Taxonomy" id="2822344"/>
    <lineage>
        <taxon>Bacteria</taxon>
        <taxon>Pseudomonadati</taxon>
        <taxon>Bacteroidota</taxon>
        <taxon>Cytophagia</taxon>
        <taxon>Cytophagales</taxon>
        <taxon>Spirosomataceae</taxon>
        <taxon>Dyadobacter</taxon>
    </lineage>
</organism>
<name>A0A916J8W3_9BACT</name>
<dbReference type="AlphaFoldDB" id="A0A916J8W3"/>
<evidence type="ECO:0000313" key="2">
    <source>
        <dbReference type="EMBL" id="CAG4993566.1"/>
    </source>
</evidence>
<sequence length="120" mass="13020">MKKILFSIAILMGVSIANLSAASSDKAGAANVEIAAIGELKFKLSLEDVKDKSSVQIKDENGEVLYSANLPKSANYTKIFDFSTLKDGGYVFVINNGKERIEKPFSIETQTTRVVTPTTK</sequence>
<gene>
    <name evidence="2" type="ORF">DYBT9275_01192</name>
</gene>
<dbReference type="Proteomes" id="UP000680038">
    <property type="component" value="Unassembled WGS sequence"/>
</dbReference>
<evidence type="ECO:0000313" key="3">
    <source>
        <dbReference type="Proteomes" id="UP000680038"/>
    </source>
</evidence>
<keyword evidence="3" id="KW-1185">Reference proteome</keyword>
<accession>A0A916J8W3</accession>
<evidence type="ECO:0008006" key="4">
    <source>
        <dbReference type="Google" id="ProtNLM"/>
    </source>
</evidence>
<dbReference type="RefSeq" id="WP_215237872.1">
    <property type="nucleotide sequence ID" value="NZ_CAJRAF010000001.1"/>
</dbReference>
<comment type="caution">
    <text evidence="2">The sequence shown here is derived from an EMBL/GenBank/DDBJ whole genome shotgun (WGS) entry which is preliminary data.</text>
</comment>
<proteinExistence type="predicted"/>
<reference evidence="2" key="1">
    <citation type="submission" date="2021-04" db="EMBL/GenBank/DDBJ databases">
        <authorList>
            <person name="Rodrigo-Torres L."/>
            <person name="Arahal R. D."/>
            <person name="Lucena T."/>
        </authorList>
    </citation>
    <scope>NUCLEOTIDE SEQUENCE</scope>
    <source>
        <strain evidence="2">CECT 9275</strain>
    </source>
</reference>
<evidence type="ECO:0000256" key="1">
    <source>
        <dbReference type="SAM" id="SignalP"/>
    </source>
</evidence>
<dbReference type="EMBL" id="CAJRAF010000001">
    <property type="protein sequence ID" value="CAG4993566.1"/>
    <property type="molecule type" value="Genomic_DNA"/>
</dbReference>
<feature type="signal peptide" evidence="1">
    <location>
        <begin position="1"/>
        <end position="21"/>
    </location>
</feature>
<feature type="chain" id="PRO_5037571821" description="Por secretion system C-terminal sorting domain-containing protein" evidence="1">
    <location>
        <begin position="22"/>
        <end position="120"/>
    </location>
</feature>